<dbReference type="NCBIfam" id="TIGR01118">
    <property type="entry name" value="lacA"/>
    <property type="match status" value="1"/>
</dbReference>
<comment type="similarity">
    <text evidence="1">Belongs to the LacAB/RpiB family.</text>
</comment>
<evidence type="ECO:0000313" key="5">
    <source>
        <dbReference type="EMBL" id="OQO69288.1"/>
    </source>
</evidence>
<dbReference type="GO" id="GO:0009052">
    <property type="term" value="P:pentose-phosphate shunt, non-oxidative branch"/>
    <property type="evidence" value="ECO:0007669"/>
    <property type="project" value="TreeGrafter"/>
</dbReference>
<reference evidence="5 6" key="1">
    <citation type="journal article" date="2017" name="BMC Microbiol.">
        <title>Comparative genomics of Enterococcus spp. isolated from bovine feces.</title>
        <authorList>
            <person name="Beukers A.G."/>
            <person name="Zaheer R."/>
            <person name="Goji N."/>
            <person name="Amoako K.K."/>
            <person name="Chaves A.V."/>
            <person name="Ward M.P."/>
            <person name="McAllister T.A."/>
        </authorList>
    </citation>
    <scope>NUCLEOTIDE SEQUENCE [LARGE SCALE GENOMIC DNA]</scope>
    <source>
        <strain evidence="5 6">F1129D 143</strain>
    </source>
</reference>
<evidence type="ECO:0000313" key="6">
    <source>
        <dbReference type="Proteomes" id="UP000192477"/>
    </source>
</evidence>
<proteinExistence type="inferred from homology"/>
<sequence length="142" mass="15431">MRVVIGADNEGMELKEWLKGKLLQKGFTVEDKSIQPSENFIASTLAITKELKKHPESLGIAIDKYGAGSFIVATKVKGMIAATVSDERSAYMTREHNNSQMITLGSAIVGKELALNITTAFLGATYSGGRHQIRVDMLNKMG</sequence>
<dbReference type="PANTHER" id="PTHR30345:SF5">
    <property type="entry name" value="GALACTOSE-6-PHOSPHATE ISOMERASE SUBUNIT LACA"/>
    <property type="match status" value="1"/>
</dbReference>
<dbReference type="GO" id="GO:0019316">
    <property type="term" value="P:D-allose catabolic process"/>
    <property type="evidence" value="ECO:0007669"/>
    <property type="project" value="TreeGrafter"/>
</dbReference>
<dbReference type="NCBIfam" id="TIGR00689">
    <property type="entry name" value="rpiB_lacA_lacB"/>
    <property type="match status" value="1"/>
</dbReference>
<organism evidence="5 6">
    <name type="scientific">Enterococcus villorum</name>
    <dbReference type="NCBI Taxonomy" id="112904"/>
    <lineage>
        <taxon>Bacteria</taxon>
        <taxon>Bacillati</taxon>
        <taxon>Bacillota</taxon>
        <taxon>Bacilli</taxon>
        <taxon>Lactobacillales</taxon>
        <taxon>Enterococcaceae</taxon>
        <taxon>Enterococcus</taxon>
    </lineage>
</organism>
<dbReference type="EC" id="5.3.1.26" evidence="4"/>
<gene>
    <name evidence="5" type="ORF">BH747_10305</name>
</gene>
<dbReference type="RefSeq" id="WP_081184373.1">
    <property type="nucleotide sequence ID" value="NZ_MJEA01000011.1"/>
</dbReference>
<accession>A0A1V8YH49</accession>
<name>A0A1V8YH49_9ENTE</name>
<dbReference type="OrthoDB" id="1778624at2"/>
<dbReference type="AlphaFoldDB" id="A0A1V8YH49"/>
<comment type="caution">
    <text evidence="5">The sequence shown here is derived from an EMBL/GenBank/DDBJ whole genome shotgun (WGS) entry which is preliminary data.</text>
</comment>
<dbReference type="PANTHER" id="PTHR30345">
    <property type="entry name" value="RIBOSE-5-PHOSPHATE ISOMERASE B"/>
    <property type="match status" value="1"/>
</dbReference>
<dbReference type="Pfam" id="PF02502">
    <property type="entry name" value="LacAB_rpiB"/>
    <property type="match status" value="1"/>
</dbReference>
<dbReference type="InterPro" id="IPR003500">
    <property type="entry name" value="RpiB_LacA_LacB"/>
</dbReference>
<dbReference type="NCBIfam" id="NF006380">
    <property type="entry name" value="PRK08621.1"/>
    <property type="match status" value="1"/>
</dbReference>
<dbReference type="GO" id="GO:0004751">
    <property type="term" value="F:ribose-5-phosphate isomerase activity"/>
    <property type="evidence" value="ECO:0007669"/>
    <property type="project" value="TreeGrafter"/>
</dbReference>
<evidence type="ECO:0000256" key="4">
    <source>
        <dbReference type="NCBIfam" id="TIGR01118"/>
    </source>
</evidence>
<dbReference type="InterPro" id="IPR036569">
    <property type="entry name" value="RpiB_LacA_LacB_sf"/>
</dbReference>
<dbReference type="GO" id="GO:0019512">
    <property type="term" value="P:lactose catabolic process via tagatose-6-phosphate"/>
    <property type="evidence" value="ECO:0007669"/>
    <property type="project" value="UniProtKB-UniRule"/>
</dbReference>
<keyword evidence="2" id="KW-0423">Lactose metabolism</keyword>
<keyword evidence="3 5" id="KW-0413">Isomerase</keyword>
<dbReference type="GO" id="GO:0050044">
    <property type="term" value="F:galactose-6-phosphate isomerase activity"/>
    <property type="evidence" value="ECO:0007669"/>
    <property type="project" value="UniProtKB-UniRule"/>
</dbReference>
<evidence type="ECO:0000256" key="3">
    <source>
        <dbReference type="ARBA" id="ARBA00023235"/>
    </source>
</evidence>
<dbReference type="SUPFAM" id="SSF89623">
    <property type="entry name" value="Ribose/Galactose isomerase RpiB/AlsB"/>
    <property type="match status" value="1"/>
</dbReference>
<evidence type="ECO:0000256" key="1">
    <source>
        <dbReference type="ARBA" id="ARBA00008754"/>
    </source>
</evidence>
<protein>
    <recommendedName>
        <fullName evidence="4">Galactose-6-phosphate isomerase subunit LacA</fullName>
        <ecNumber evidence="4">5.3.1.26</ecNumber>
    </recommendedName>
</protein>
<dbReference type="PIRSF" id="PIRSF005384">
    <property type="entry name" value="RpiB_LacA_B"/>
    <property type="match status" value="1"/>
</dbReference>
<evidence type="ECO:0000256" key="2">
    <source>
        <dbReference type="ARBA" id="ARBA00022736"/>
    </source>
</evidence>
<dbReference type="InterPro" id="IPR004783">
    <property type="entry name" value="LacA"/>
</dbReference>
<dbReference type="EMBL" id="MJEA01000011">
    <property type="protein sequence ID" value="OQO69288.1"/>
    <property type="molecule type" value="Genomic_DNA"/>
</dbReference>
<dbReference type="Proteomes" id="UP000192477">
    <property type="component" value="Unassembled WGS sequence"/>
</dbReference>
<dbReference type="Gene3D" id="3.40.1400.10">
    <property type="entry name" value="Sugar-phosphate isomerase, RpiB/LacA/LacB"/>
    <property type="match status" value="1"/>
</dbReference>
<dbReference type="STRING" id="112904.BH747_10305"/>